<evidence type="ECO:0000256" key="5">
    <source>
        <dbReference type="ARBA" id="ARBA00022723"/>
    </source>
</evidence>
<keyword evidence="12" id="KW-1185">Reference proteome</keyword>
<dbReference type="Gene3D" id="1.10.1280.10">
    <property type="entry name" value="Di-copper center containing domain from catechol oxidase"/>
    <property type="match status" value="1"/>
</dbReference>
<dbReference type="InterPro" id="IPR013788">
    <property type="entry name" value="Hemocyanin/hexamerin"/>
</dbReference>
<evidence type="ECO:0000313" key="12">
    <source>
        <dbReference type="Proteomes" id="UP000719412"/>
    </source>
</evidence>
<dbReference type="InterPro" id="IPR008922">
    <property type="entry name" value="Di-copper_centre_dom_sf"/>
</dbReference>
<dbReference type="SUPFAM" id="SSF81296">
    <property type="entry name" value="E set domains"/>
    <property type="match status" value="1"/>
</dbReference>
<dbReference type="PROSITE" id="PS00498">
    <property type="entry name" value="TYROSINASE_2"/>
    <property type="match status" value="1"/>
</dbReference>
<feature type="domain" description="Tyrosinase copper-binding" evidence="10">
    <location>
        <begin position="397"/>
        <end position="408"/>
    </location>
</feature>
<evidence type="ECO:0000256" key="2">
    <source>
        <dbReference type="ARBA" id="ARBA00004613"/>
    </source>
</evidence>
<dbReference type="PANTHER" id="PTHR11511:SF4">
    <property type="entry name" value="PHENOLOXIDASE 2-RELATED"/>
    <property type="match status" value="1"/>
</dbReference>
<evidence type="ECO:0000256" key="1">
    <source>
        <dbReference type="ARBA" id="ARBA00001973"/>
    </source>
</evidence>
<sequence>MSDVKNLLLLLEHPQEPVFVPKGSKGTVFDVPSEYLSDKYRPLGQAVTSRFGASTGEVIRVKKISTPPIDDILELKRDENFSLFLPKHRQLAGRLTEIFMRMHTVDDLISMACYARDRVNPYLFNYSFSVALLHREDTKHADLPSFARLFPDKYVDSKFFTKAREEAKLVPVGSRVPLKIPMDFTATEKEEEHRLAYFREDLGANLHHWHWHLVYPLSGGKQIVAKNRRGELFYYMHQQLIARYNFERFCNKLNRVERLKDFDEPIKEAYFPKLDSVVASRSYPARVANMKLQTVDRVVDQIRQDVNDLKMWSNNIINAIHNRTVNNENGQTIELTENQGIDILGNIVESSELSPHRTYYGDLHNMGHVFISFIHDPDHRHLENFGVMGDVATAMRDPVFYRWHAYIDDIFQQHKNTLPRYSESRLNYPGITVSSVEVQSKGVPSNMFNTFWQESDVDLSRGMDFTEPGPIFVRFTHLQHQPFTYNIIVENDNPAPKMGTCRIFLAPKFDERRREWLFRDQKLMFIELDKFTVTQPSGIWTATVPTKDNLWISSISVDADGQNTYSFLKELRKECPATCS</sequence>
<evidence type="ECO:0000259" key="10">
    <source>
        <dbReference type="PROSITE" id="PS00498"/>
    </source>
</evidence>
<dbReference type="Gene3D" id="1.20.1370.10">
    <property type="entry name" value="Hemocyanin, N-terminal domain"/>
    <property type="match status" value="1"/>
</dbReference>
<gene>
    <name evidence="11" type="ORF">GEV33_011124</name>
</gene>
<dbReference type="PRINTS" id="PR00187">
    <property type="entry name" value="HAEMOCYANIN"/>
</dbReference>
<keyword evidence="7" id="KW-0186">Copper</keyword>
<evidence type="ECO:0000256" key="7">
    <source>
        <dbReference type="ARBA" id="ARBA00023008"/>
    </source>
</evidence>
<dbReference type="GO" id="GO:0006582">
    <property type="term" value="P:melanin metabolic process"/>
    <property type="evidence" value="ECO:0007669"/>
    <property type="project" value="UniProtKB-ARBA"/>
</dbReference>
<dbReference type="Pfam" id="PF00372">
    <property type="entry name" value="Hemocyanin_M"/>
    <property type="match status" value="1"/>
</dbReference>
<dbReference type="PANTHER" id="PTHR11511">
    <property type="entry name" value="LARVAL STORAGE PROTEIN/PHENOLOXIDASE"/>
    <property type="match status" value="1"/>
</dbReference>
<organism evidence="11 12">
    <name type="scientific">Tenebrio molitor</name>
    <name type="common">Yellow mealworm beetle</name>
    <dbReference type="NCBI Taxonomy" id="7067"/>
    <lineage>
        <taxon>Eukaryota</taxon>
        <taxon>Metazoa</taxon>
        <taxon>Ecdysozoa</taxon>
        <taxon>Arthropoda</taxon>
        <taxon>Hexapoda</taxon>
        <taxon>Insecta</taxon>
        <taxon>Pterygota</taxon>
        <taxon>Neoptera</taxon>
        <taxon>Endopterygota</taxon>
        <taxon>Coleoptera</taxon>
        <taxon>Polyphaga</taxon>
        <taxon>Cucujiformia</taxon>
        <taxon>Tenebrionidae</taxon>
        <taxon>Tenebrio</taxon>
    </lineage>
</organism>
<proteinExistence type="inferred from homology"/>
<reference evidence="11" key="2">
    <citation type="submission" date="2021-08" db="EMBL/GenBank/DDBJ databases">
        <authorList>
            <person name="Eriksson T."/>
        </authorList>
    </citation>
    <scope>NUCLEOTIDE SEQUENCE</scope>
    <source>
        <strain evidence="11">Stoneville</strain>
        <tissue evidence="11">Whole head</tissue>
    </source>
</reference>
<name>A0A8J6HCQ9_TENMO</name>
<dbReference type="InterPro" id="IPR036697">
    <property type="entry name" value="Hemocyanin_N_sf"/>
</dbReference>
<protein>
    <recommendedName>
        <fullName evidence="10">Tyrosinase copper-binding domain-containing protein</fullName>
    </recommendedName>
</protein>
<dbReference type="InterPro" id="IPR014756">
    <property type="entry name" value="Ig_E-set"/>
</dbReference>
<dbReference type="InterPro" id="IPR005204">
    <property type="entry name" value="Hemocyanin_N"/>
</dbReference>
<dbReference type="GO" id="GO:0046872">
    <property type="term" value="F:metal ion binding"/>
    <property type="evidence" value="ECO:0007669"/>
    <property type="project" value="UniProtKB-KW"/>
</dbReference>
<dbReference type="InterPro" id="IPR000896">
    <property type="entry name" value="Hemocyanin/hexamerin_mid_dom"/>
</dbReference>
<dbReference type="SUPFAM" id="SSF48050">
    <property type="entry name" value="Hemocyanin, N-terminal domain"/>
    <property type="match status" value="1"/>
</dbReference>
<dbReference type="Gene3D" id="2.60.40.1520">
    <property type="entry name" value="Hemocyanin, C-terminal domain"/>
    <property type="match status" value="1"/>
</dbReference>
<comment type="caution">
    <text evidence="11">The sequence shown here is derived from an EMBL/GenBank/DDBJ whole genome shotgun (WGS) entry which is preliminary data.</text>
</comment>
<keyword evidence="5" id="KW-0479">Metal-binding</keyword>
<reference evidence="11" key="1">
    <citation type="journal article" date="2020" name="J Insects Food Feed">
        <title>The yellow mealworm (Tenebrio molitor) genome: a resource for the emerging insects as food and feed industry.</title>
        <authorList>
            <person name="Eriksson T."/>
            <person name="Andere A."/>
            <person name="Kelstrup H."/>
            <person name="Emery V."/>
            <person name="Picard C."/>
        </authorList>
    </citation>
    <scope>NUCLEOTIDE SEQUENCE</scope>
    <source>
        <strain evidence="11">Stoneville</strain>
        <tissue evidence="11">Whole head</tissue>
    </source>
</reference>
<dbReference type="EMBL" id="JABDTM020026655">
    <property type="protein sequence ID" value="KAH0811667.1"/>
    <property type="molecule type" value="Genomic_DNA"/>
</dbReference>
<comment type="subcellular location">
    <subcellularLocation>
        <location evidence="2">Secreted</location>
    </subcellularLocation>
</comment>
<keyword evidence="9" id="KW-1015">Disulfide bond</keyword>
<dbReference type="Pfam" id="PF03722">
    <property type="entry name" value="Hemocyanin_N"/>
    <property type="match status" value="1"/>
</dbReference>
<evidence type="ECO:0000256" key="9">
    <source>
        <dbReference type="ARBA" id="ARBA00023157"/>
    </source>
</evidence>
<dbReference type="PROSITE" id="PS00210">
    <property type="entry name" value="HEMOCYANIN_2"/>
    <property type="match status" value="1"/>
</dbReference>
<dbReference type="InterPro" id="IPR037020">
    <property type="entry name" value="Hemocyanin_C_sf"/>
</dbReference>
<evidence type="ECO:0000256" key="6">
    <source>
        <dbReference type="ARBA" id="ARBA00023002"/>
    </source>
</evidence>
<dbReference type="FunFam" id="1.10.1280.10:FF:000004">
    <property type="entry name" value="Hemocyanin subunit 2"/>
    <property type="match status" value="1"/>
</dbReference>
<accession>A0A8J6HCQ9</accession>
<comment type="similarity">
    <text evidence="3">Belongs to the tyrosinase family.</text>
</comment>
<evidence type="ECO:0000256" key="8">
    <source>
        <dbReference type="ARBA" id="ARBA00023033"/>
    </source>
</evidence>
<dbReference type="AlphaFoldDB" id="A0A8J6HCQ9"/>
<dbReference type="SUPFAM" id="SSF48056">
    <property type="entry name" value="Di-copper centre-containing domain"/>
    <property type="match status" value="1"/>
</dbReference>
<dbReference type="InterPro" id="IPR002227">
    <property type="entry name" value="Tyrosinase_Cu-bd"/>
</dbReference>
<comment type="cofactor">
    <cofactor evidence="1">
        <name>Cu(2+)</name>
        <dbReference type="ChEBI" id="CHEBI:29036"/>
    </cofactor>
</comment>
<dbReference type="PROSITE" id="PS00209">
    <property type="entry name" value="HEMOCYANIN_1"/>
    <property type="match status" value="1"/>
</dbReference>
<dbReference type="InterPro" id="IPR005203">
    <property type="entry name" value="Hemocyanin_C"/>
</dbReference>
<keyword evidence="6" id="KW-0560">Oxidoreductase</keyword>
<evidence type="ECO:0000256" key="4">
    <source>
        <dbReference type="ARBA" id="ARBA00022525"/>
    </source>
</evidence>
<evidence type="ECO:0000313" key="11">
    <source>
        <dbReference type="EMBL" id="KAH0811667.1"/>
    </source>
</evidence>
<keyword evidence="4" id="KW-0964">Secreted</keyword>
<dbReference type="GO" id="GO:0005576">
    <property type="term" value="C:extracellular region"/>
    <property type="evidence" value="ECO:0007669"/>
    <property type="project" value="UniProtKB-SubCell"/>
</dbReference>
<dbReference type="Pfam" id="PF03723">
    <property type="entry name" value="Hemocyanin_C"/>
    <property type="match status" value="1"/>
</dbReference>
<dbReference type="GO" id="GO:0004503">
    <property type="term" value="F:tyrosinase activity"/>
    <property type="evidence" value="ECO:0007669"/>
    <property type="project" value="UniProtKB-ARBA"/>
</dbReference>
<keyword evidence="8" id="KW-0503">Monooxygenase</keyword>
<dbReference type="Proteomes" id="UP000719412">
    <property type="component" value="Unassembled WGS sequence"/>
</dbReference>
<evidence type="ECO:0000256" key="3">
    <source>
        <dbReference type="ARBA" id="ARBA00009928"/>
    </source>
</evidence>